<dbReference type="EMBL" id="VTEV01000006">
    <property type="protein sequence ID" value="TYS67059.1"/>
    <property type="molecule type" value="Genomic_DNA"/>
</dbReference>
<comment type="caution">
    <text evidence="2">The sequence shown here is derived from an EMBL/GenBank/DDBJ whole genome shotgun (WGS) entry which is preliminary data.</text>
</comment>
<gene>
    <name evidence="2" type="ORF">FZC76_16165</name>
</gene>
<evidence type="ECO:0000259" key="1">
    <source>
        <dbReference type="Pfam" id="PF05709"/>
    </source>
</evidence>
<evidence type="ECO:0000313" key="2">
    <source>
        <dbReference type="EMBL" id="TYS67059.1"/>
    </source>
</evidence>
<evidence type="ECO:0000313" key="3">
    <source>
        <dbReference type="Proteomes" id="UP000322524"/>
    </source>
</evidence>
<accession>A0A5D4SVS4</accession>
<dbReference type="RefSeq" id="WP_148989201.1">
    <property type="nucleotide sequence ID" value="NZ_VTEV01000006.1"/>
</dbReference>
<sequence>MLYSFSFNSIKKSYVICETGKRRSAFAPIRRNFVTLAGLPGAHLESTDTEVRIIQQPIVINGKDRFDVRNLEEDLADWLITKDPVKLIFDDEPNRVYFAVIDGSLNIEDIARFGKGVITFICPDPYKYGSELTFTTQASTEEVNTLVMNNPGTRETYPVFTMITKKPITHLDIIGPDGYMRIGRPVSVEETVINPRESILNDTMSTLVGWTDAHTIDGGVRTGSFQADGNGFSASDFGEGTSWHGPSLQKSLSQQLDNFEVEINLTLQSLRNTEVGRVELYLLDENGQHIGKVAMKDILTGDYLNQVEARVGPLVSGTYIATGTPPRPSDWIPFKGIIRITRIEGKWNVYIANIGSRHIGPLHGSYLESGDLKKLAAIQVHIGVSKDRQPSKMQIHNVKVFKRNIITEDIVPYIAHEGDEIIIDHRNDSIIVNGEEMQKLKGDFMASFFSIQSGDTALVISPGDAVDIEGRVRGAYH</sequence>
<dbReference type="InterPro" id="IPR006520">
    <property type="entry name" value="Dit_BPSPP_N"/>
</dbReference>
<feature type="domain" description="Siphovirus-type tail component RIFT-related" evidence="1">
    <location>
        <begin position="14"/>
        <end position="122"/>
    </location>
</feature>
<dbReference type="InterPro" id="IPR008841">
    <property type="entry name" value="Siphovirus-type_tail_N"/>
</dbReference>
<dbReference type="Pfam" id="PF05709">
    <property type="entry name" value="Sipho_tail"/>
    <property type="match status" value="1"/>
</dbReference>
<reference evidence="2 3" key="1">
    <citation type="submission" date="2019-08" db="EMBL/GenBank/DDBJ databases">
        <title>Bacillus genomes from the desert of Cuatro Cienegas, Coahuila.</title>
        <authorList>
            <person name="Olmedo-Alvarez G."/>
        </authorList>
    </citation>
    <scope>NUCLEOTIDE SEQUENCE [LARGE SCALE GENOMIC DNA]</scope>
    <source>
        <strain evidence="2 3">CH28_1T</strain>
    </source>
</reference>
<proteinExistence type="predicted"/>
<protein>
    <recommendedName>
        <fullName evidence="1">Siphovirus-type tail component RIFT-related domain-containing protein</fullName>
    </recommendedName>
</protein>
<dbReference type="Proteomes" id="UP000322524">
    <property type="component" value="Unassembled WGS sequence"/>
</dbReference>
<organism evidence="2 3">
    <name type="scientific">Sutcliffiella horikoshii</name>
    <dbReference type="NCBI Taxonomy" id="79883"/>
    <lineage>
        <taxon>Bacteria</taxon>
        <taxon>Bacillati</taxon>
        <taxon>Bacillota</taxon>
        <taxon>Bacilli</taxon>
        <taxon>Bacillales</taxon>
        <taxon>Bacillaceae</taxon>
        <taxon>Sutcliffiella</taxon>
    </lineage>
</organism>
<dbReference type="Gene3D" id="2.40.30.200">
    <property type="match status" value="1"/>
</dbReference>
<dbReference type="AlphaFoldDB" id="A0A5D4SVS4"/>
<name>A0A5D4SVS4_9BACI</name>
<dbReference type="NCBIfam" id="TIGR01633">
    <property type="entry name" value="phi3626_gp14_N"/>
    <property type="match status" value="1"/>
</dbReference>
<dbReference type="OrthoDB" id="3078561at2"/>
<dbReference type="Gene3D" id="2.60.120.860">
    <property type="match status" value="1"/>
</dbReference>